<reference evidence="11 12" key="1">
    <citation type="submission" date="2019-04" db="EMBL/GenBank/DDBJ databases">
        <title>Pedobacter sp. RP-3-22 sp. nov., isolated from Arctic soil.</title>
        <authorList>
            <person name="Dahal R.H."/>
            <person name="Kim D.-U."/>
        </authorList>
    </citation>
    <scope>NUCLEOTIDE SEQUENCE [LARGE SCALE GENOMIC DNA]</scope>
    <source>
        <strain evidence="11 12">RP-3-22</strain>
    </source>
</reference>
<dbReference type="PANTHER" id="PTHR43727:SF2">
    <property type="entry name" value="GROUP IV DECARBOXYLASE"/>
    <property type="match status" value="1"/>
</dbReference>
<dbReference type="Proteomes" id="UP000309488">
    <property type="component" value="Unassembled WGS sequence"/>
</dbReference>
<feature type="binding site" evidence="5">
    <location>
        <position position="367"/>
    </location>
    <ligand>
        <name>substrate</name>
    </ligand>
</feature>
<protein>
    <recommendedName>
        <fullName evidence="5 6">Diaminopimelate decarboxylase</fullName>
        <shortName evidence="5">DAP decarboxylase</shortName>
        <shortName evidence="5">DAPDC</shortName>
        <ecNumber evidence="5 6">4.1.1.20</ecNumber>
    </recommendedName>
</protein>
<name>A0A4U1CTH0_9SPHI</name>
<keyword evidence="5 8" id="KW-0457">Lysine biosynthesis</keyword>
<dbReference type="PANTHER" id="PTHR43727">
    <property type="entry name" value="DIAMINOPIMELATE DECARBOXYLASE"/>
    <property type="match status" value="1"/>
</dbReference>
<evidence type="ECO:0000259" key="9">
    <source>
        <dbReference type="Pfam" id="PF00278"/>
    </source>
</evidence>
<keyword evidence="3 5" id="KW-0663">Pyridoxal phosphate</keyword>
<evidence type="ECO:0000256" key="3">
    <source>
        <dbReference type="ARBA" id="ARBA00022898"/>
    </source>
</evidence>
<evidence type="ECO:0000256" key="1">
    <source>
        <dbReference type="ARBA" id="ARBA00001933"/>
    </source>
</evidence>
<dbReference type="InterPro" id="IPR000183">
    <property type="entry name" value="Orn/DAP/Arg_de-COase"/>
</dbReference>
<evidence type="ECO:0000256" key="7">
    <source>
        <dbReference type="PIRSR" id="PIRSR600183-50"/>
    </source>
</evidence>
<keyword evidence="4 5" id="KW-0456">Lyase</keyword>
<evidence type="ECO:0000256" key="4">
    <source>
        <dbReference type="ARBA" id="ARBA00023239"/>
    </source>
</evidence>
<dbReference type="EMBL" id="SWBR01000002">
    <property type="protein sequence ID" value="TKC10375.1"/>
    <property type="molecule type" value="Genomic_DNA"/>
</dbReference>
<dbReference type="SUPFAM" id="SSF50621">
    <property type="entry name" value="Alanine racemase C-terminal domain-like"/>
    <property type="match status" value="1"/>
</dbReference>
<dbReference type="SUPFAM" id="SSF51419">
    <property type="entry name" value="PLP-binding barrel"/>
    <property type="match status" value="1"/>
</dbReference>
<organism evidence="11 12">
    <name type="scientific">Pedobacter polaris</name>
    <dbReference type="NCBI Taxonomy" id="2571273"/>
    <lineage>
        <taxon>Bacteria</taxon>
        <taxon>Pseudomonadati</taxon>
        <taxon>Bacteroidota</taxon>
        <taxon>Sphingobacteriia</taxon>
        <taxon>Sphingobacteriales</taxon>
        <taxon>Sphingobacteriaceae</taxon>
        <taxon>Pedobacter</taxon>
    </lineage>
</organism>
<comment type="pathway">
    <text evidence="5 8">Amino-acid biosynthesis; L-lysine biosynthesis via DAP pathway; L-lysine from DL-2,6-diaminopimelate: step 1/1.</text>
</comment>
<dbReference type="FunFam" id="3.20.20.10:FF:000003">
    <property type="entry name" value="Diaminopimelate decarboxylase"/>
    <property type="match status" value="1"/>
</dbReference>
<evidence type="ECO:0000256" key="5">
    <source>
        <dbReference type="HAMAP-Rule" id="MF_02120"/>
    </source>
</evidence>
<feature type="active site" description="Proton donor" evidence="7">
    <location>
        <position position="338"/>
    </location>
</feature>
<dbReference type="AlphaFoldDB" id="A0A4U1CTH0"/>
<dbReference type="OrthoDB" id="9802241at2"/>
<dbReference type="NCBIfam" id="TIGR01048">
    <property type="entry name" value="lysA"/>
    <property type="match status" value="1"/>
</dbReference>
<dbReference type="GO" id="GO:0009089">
    <property type="term" value="P:lysine biosynthetic process via diaminopimelate"/>
    <property type="evidence" value="ECO:0007669"/>
    <property type="project" value="UniProtKB-UniRule"/>
</dbReference>
<comment type="function">
    <text evidence="5">Specifically catalyzes the decarboxylation of meso-diaminopimelate (meso-DAP) to L-lysine.</text>
</comment>
<dbReference type="EC" id="4.1.1.20" evidence="5 6"/>
<dbReference type="GO" id="GO:0030170">
    <property type="term" value="F:pyridoxal phosphate binding"/>
    <property type="evidence" value="ECO:0007669"/>
    <property type="project" value="UniProtKB-UniRule"/>
</dbReference>
<evidence type="ECO:0000313" key="12">
    <source>
        <dbReference type="Proteomes" id="UP000309488"/>
    </source>
</evidence>
<dbReference type="PRINTS" id="PR01179">
    <property type="entry name" value="ODADCRBXLASE"/>
</dbReference>
<dbReference type="Pfam" id="PF00278">
    <property type="entry name" value="Orn_DAP_Arg_deC"/>
    <property type="match status" value="1"/>
</dbReference>
<feature type="domain" description="Orn/DAP/Arg decarboxylase 2 N-terminal" evidence="10">
    <location>
        <begin position="26"/>
        <end position="270"/>
    </location>
</feature>
<dbReference type="InterPro" id="IPR002986">
    <property type="entry name" value="DAP_deCOOHase_LysA"/>
</dbReference>
<feature type="binding site" evidence="5">
    <location>
        <begin position="264"/>
        <end position="267"/>
    </location>
    <ligand>
        <name>pyridoxal 5'-phosphate</name>
        <dbReference type="ChEBI" id="CHEBI:597326"/>
    </ligand>
</feature>
<feature type="binding site" evidence="5">
    <location>
        <position position="267"/>
    </location>
    <ligand>
        <name>substrate</name>
    </ligand>
</feature>
<sequence>MFSDKDIAHFSKLETPFYYYDLNLLESTLKACKKAADTYKFHVHYAMKANFNPIVLKKIEAIGFGADCVSGGEVKKAIDVGFKRKKVVFAGVGKSDKEINDALDNDIFCFNVESVQELSVINELAEKKQKKAKVAIRINPNVDAHTHANITTGLDENKFGVNSWDMPACAAVLNISPNLEFIGIHFHIGSQITNMDVYKNLCVRVNEFATWFEDHGFKVTVLNVGGGLGIDYHNPDQQIPNFETYFKIFADFLEVKPYQEVHFELGRALVGQSASLISRVLYVKNGKKKNFIILDAGMTELMRPALYQAYHKIENLSQSKIVNAESESVRYDVVGPICESTDCFGKEVELQESFRNDLIAIRSTGAYGEVMASHYNLRETVQTVSSEDLN</sequence>
<keyword evidence="5" id="KW-0028">Amino-acid biosynthesis</keyword>
<dbReference type="PROSITE" id="PS00879">
    <property type="entry name" value="ODR_DC_2_2"/>
    <property type="match status" value="1"/>
</dbReference>
<keyword evidence="2 5" id="KW-0210">Decarboxylase</keyword>
<gene>
    <name evidence="5 11" type="primary">lysA</name>
    <name evidence="11" type="ORF">FA048_09290</name>
</gene>
<dbReference type="UniPathway" id="UPA00034">
    <property type="reaction ID" value="UER00027"/>
</dbReference>
<dbReference type="PROSITE" id="PS00878">
    <property type="entry name" value="ODR_DC_2_1"/>
    <property type="match status" value="1"/>
</dbReference>
<comment type="cofactor">
    <cofactor evidence="1 5 7 8">
        <name>pyridoxal 5'-phosphate</name>
        <dbReference type="ChEBI" id="CHEBI:597326"/>
    </cofactor>
</comment>
<dbReference type="PRINTS" id="PR01181">
    <property type="entry name" value="DAPDCRBXLASE"/>
</dbReference>
<feature type="domain" description="Orn/DAP/Arg decarboxylase 2 C-terminal" evidence="9">
    <location>
        <begin position="18"/>
        <end position="365"/>
    </location>
</feature>
<dbReference type="InterPro" id="IPR009006">
    <property type="entry name" value="Ala_racemase/Decarboxylase_C"/>
</dbReference>
<feature type="binding site" evidence="5">
    <location>
        <position position="307"/>
    </location>
    <ligand>
        <name>substrate</name>
    </ligand>
</feature>
<dbReference type="InterPro" id="IPR022657">
    <property type="entry name" value="De-COase2_CS"/>
</dbReference>
<dbReference type="Gene3D" id="2.40.37.10">
    <property type="entry name" value="Lyase, Ornithine Decarboxylase, Chain A, domain 1"/>
    <property type="match status" value="1"/>
</dbReference>
<evidence type="ECO:0000256" key="2">
    <source>
        <dbReference type="ARBA" id="ARBA00022793"/>
    </source>
</evidence>
<dbReference type="InterPro" id="IPR022653">
    <property type="entry name" value="De-COase2_pyr-phos_BS"/>
</dbReference>
<comment type="caution">
    <text evidence="11">The sequence shown here is derived from an EMBL/GenBank/DDBJ whole genome shotgun (WGS) entry which is preliminary data.</text>
</comment>
<dbReference type="Gene3D" id="3.20.20.10">
    <property type="entry name" value="Alanine racemase"/>
    <property type="match status" value="1"/>
</dbReference>
<feature type="binding site" evidence="5">
    <location>
        <position position="367"/>
    </location>
    <ligand>
        <name>pyridoxal 5'-phosphate</name>
        <dbReference type="ChEBI" id="CHEBI:597326"/>
    </ligand>
</feature>
<comment type="subunit">
    <text evidence="5">Homodimer.</text>
</comment>
<evidence type="ECO:0000259" key="10">
    <source>
        <dbReference type="Pfam" id="PF02784"/>
    </source>
</evidence>
<dbReference type="InterPro" id="IPR022644">
    <property type="entry name" value="De-COase2_N"/>
</dbReference>
<dbReference type="Pfam" id="PF02784">
    <property type="entry name" value="Orn_Arg_deC_N"/>
    <property type="match status" value="1"/>
</dbReference>
<dbReference type="GO" id="GO:0008836">
    <property type="term" value="F:diaminopimelate decarboxylase activity"/>
    <property type="evidence" value="ECO:0007669"/>
    <property type="project" value="UniProtKB-UniRule"/>
</dbReference>
<evidence type="ECO:0000256" key="6">
    <source>
        <dbReference type="NCBIfam" id="TIGR01048"/>
    </source>
</evidence>
<dbReference type="HAMAP" id="MF_02120">
    <property type="entry name" value="LysA"/>
    <property type="match status" value="1"/>
</dbReference>
<feature type="binding site" evidence="5">
    <location>
        <position position="303"/>
    </location>
    <ligand>
        <name>substrate</name>
    </ligand>
</feature>
<evidence type="ECO:0000256" key="8">
    <source>
        <dbReference type="RuleBase" id="RU003738"/>
    </source>
</evidence>
<comment type="catalytic activity">
    <reaction evidence="5 8">
        <text>meso-2,6-diaminopimelate + H(+) = L-lysine + CO2</text>
        <dbReference type="Rhea" id="RHEA:15101"/>
        <dbReference type="ChEBI" id="CHEBI:15378"/>
        <dbReference type="ChEBI" id="CHEBI:16526"/>
        <dbReference type="ChEBI" id="CHEBI:32551"/>
        <dbReference type="ChEBI" id="CHEBI:57791"/>
        <dbReference type="EC" id="4.1.1.20"/>
    </reaction>
</comment>
<keyword evidence="12" id="KW-1185">Reference proteome</keyword>
<dbReference type="InterPro" id="IPR022643">
    <property type="entry name" value="De-COase2_C"/>
</dbReference>
<feature type="binding site" evidence="5">
    <location>
        <position position="227"/>
    </location>
    <ligand>
        <name>pyridoxal 5'-phosphate</name>
        <dbReference type="ChEBI" id="CHEBI:597326"/>
    </ligand>
</feature>
<comment type="similarity">
    <text evidence="5">Belongs to the Orn/Lys/Arg decarboxylase class-II family. LysA subfamily.</text>
</comment>
<dbReference type="CDD" id="cd06828">
    <property type="entry name" value="PLPDE_III_DapDC"/>
    <property type="match status" value="1"/>
</dbReference>
<feature type="modified residue" description="N6-(pyridoxal phosphate)lysine" evidence="5 7">
    <location>
        <position position="48"/>
    </location>
</feature>
<feature type="binding site" evidence="5">
    <location>
        <position position="339"/>
    </location>
    <ligand>
        <name>substrate</name>
    </ligand>
</feature>
<evidence type="ECO:0000313" key="11">
    <source>
        <dbReference type="EMBL" id="TKC10375.1"/>
    </source>
</evidence>
<dbReference type="InterPro" id="IPR029066">
    <property type="entry name" value="PLP-binding_barrel"/>
</dbReference>
<dbReference type="RefSeq" id="WP_136840155.1">
    <property type="nucleotide sequence ID" value="NZ_SWBR01000002.1"/>
</dbReference>
<accession>A0A4U1CTH0</accession>
<proteinExistence type="inferred from homology"/>